<protein>
    <recommendedName>
        <fullName evidence="2">asparagine synthase (glutamine-hydrolyzing)</fullName>
        <ecNumber evidence="2">6.3.5.4</ecNumber>
    </recommendedName>
</protein>
<dbReference type="STRING" id="396014.BF93_01415"/>
<sequence length="477" mass="52442">MLTLATDHLRSWPLYYRIGQDAIHVADNAFDIADAVPDTPLDAACMQEFLHAGYVIGSDTLFAGVHQVPAGTTVTIDLRDGRVASRLERPLRLQPVPPPLESLDVFAERFSEGVDDAMARLIEAADGRTIALPLSAGLDSRLLATRLARSGYPHVLTYTYGLPGAAEAEASRRIAAALGLPWQKVELHPARMQEAWQSPETADFLRESSGGAALPHIQDWYAVRMLTRSGALAPASIVIPGHTVVSAARDAALRDVPNPTGEQILAAVTPWTFDLRSRPEAVSGNPKVRAALAEFLREAAVDGSRRSTMSAVRWFFHRERQVKYILNSVRAYEHFGLDWALPLHDLQLWDLYEQAPDAAIESRDWYRSLIERDHAEQLGLPAPATVSGSGAVSAPRAMLRRAMRVTGAAALHTRLRRISGVVDHPLGFDALLTGTSRTRLTAATLRGQTPIGMYAEQFLRDEWSRGARLFTTRPIHR</sequence>
<dbReference type="InterPro" id="IPR014729">
    <property type="entry name" value="Rossmann-like_a/b/a_fold"/>
</dbReference>
<dbReference type="SUPFAM" id="SSF56235">
    <property type="entry name" value="N-terminal nucleophile aminohydrolases (Ntn hydrolases)"/>
    <property type="match status" value="1"/>
</dbReference>
<dbReference type="Gene3D" id="3.40.50.620">
    <property type="entry name" value="HUPs"/>
    <property type="match status" value="1"/>
</dbReference>
<evidence type="ECO:0000256" key="2">
    <source>
        <dbReference type="ARBA" id="ARBA00012737"/>
    </source>
</evidence>
<dbReference type="EMBL" id="JDYK01000012">
    <property type="protein sequence ID" value="EWS80860.1"/>
    <property type="molecule type" value="Genomic_DNA"/>
</dbReference>
<dbReference type="InterPro" id="IPR029055">
    <property type="entry name" value="Ntn_hydrolases_N"/>
</dbReference>
<dbReference type="PANTHER" id="PTHR43284">
    <property type="entry name" value="ASPARAGINE SYNTHETASE (GLUTAMINE-HYDROLYZING)"/>
    <property type="match status" value="1"/>
</dbReference>
<dbReference type="eggNOG" id="COG0367">
    <property type="taxonomic scope" value="Bacteria"/>
</dbReference>
<keyword evidence="3" id="KW-0028">Amino-acid biosynthesis</keyword>
<comment type="caution">
    <text evidence="6">The sequence shown here is derived from an EMBL/GenBank/DDBJ whole genome shotgun (WGS) entry which is preliminary data.</text>
</comment>
<keyword evidence="3" id="KW-0061">Asparagine biosynthesis</keyword>
<keyword evidence="7" id="KW-1185">Reference proteome</keyword>
<dbReference type="InterPro" id="IPR051786">
    <property type="entry name" value="ASN_synthetase/amidase"/>
</dbReference>
<proteinExistence type="predicted"/>
<evidence type="ECO:0000259" key="5">
    <source>
        <dbReference type="Pfam" id="PF00733"/>
    </source>
</evidence>
<dbReference type="PANTHER" id="PTHR43284:SF1">
    <property type="entry name" value="ASPARAGINE SYNTHETASE"/>
    <property type="match status" value="1"/>
</dbReference>
<organism evidence="6 7">
    <name type="scientific">Brachybacterium phenoliresistens</name>
    <dbReference type="NCBI Taxonomy" id="396014"/>
    <lineage>
        <taxon>Bacteria</taxon>
        <taxon>Bacillati</taxon>
        <taxon>Actinomycetota</taxon>
        <taxon>Actinomycetes</taxon>
        <taxon>Micrococcales</taxon>
        <taxon>Dermabacteraceae</taxon>
        <taxon>Brachybacterium</taxon>
    </lineage>
</organism>
<name>Z9JR48_9MICO</name>
<gene>
    <name evidence="6" type="ORF">BF93_01415</name>
</gene>
<dbReference type="HOGENOM" id="CLU_034196_0_0_11"/>
<dbReference type="AlphaFoldDB" id="Z9JR48"/>
<dbReference type="Proteomes" id="UP000023067">
    <property type="component" value="Unassembled WGS sequence"/>
</dbReference>
<accession>Z9JR48</accession>
<evidence type="ECO:0000313" key="7">
    <source>
        <dbReference type="Proteomes" id="UP000023067"/>
    </source>
</evidence>
<reference evidence="6 7" key="1">
    <citation type="submission" date="2014-02" db="EMBL/GenBank/DDBJ databases">
        <title>Genome sequence of Brachybacterium phenoliresistens strain W13A50.</title>
        <authorList>
            <person name="Wang X."/>
        </authorList>
    </citation>
    <scope>NUCLEOTIDE SEQUENCE [LARGE SCALE GENOMIC DNA]</scope>
    <source>
        <strain evidence="6 7">W13A50</strain>
    </source>
</reference>
<dbReference type="EC" id="6.3.5.4" evidence="2"/>
<dbReference type="Pfam" id="PF00733">
    <property type="entry name" value="Asn_synthase"/>
    <property type="match status" value="1"/>
</dbReference>
<evidence type="ECO:0000256" key="3">
    <source>
        <dbReference type="ARBA" id="ARBA00022888"/>
    </source>
</evidence>
<feature type="domain" description="Asparagine synthetase" evidence="5">
    <location>
        <begin position="127"/>
        <end position="199"/>
    </location>
</feature>
<dbReference type="PATRIC" id="fig|396014.3.peg.2321"/>
<evidence type="ECO:0000313" key="6">
    <source>
        <dbReference type="EMBL" id="EWS80860.1"/>
    </source>
</evidence>
<evidence type="ECO:0000256" key="4">
    <source>
        <dbReference type="ARBA" id="ARBA00048741"/>
    </source>
</evidence>
<comment type="pathway">
    <text evidence="1">Amino-acid biosynthesis; L-asparagine biosynthesis; L-asparagine from L-aspartate (L-Gln route): step 1/1.</text>
</comment>
<dbReference type="InterPro" id="IPR001962">
    <property type="entry name" value="Asn_synthase"/>
</dbReference>
<dbReference type="GO" id="GO:0004066">
    <property type="term" value="F:asparagine synthase (glutamine-hydrolyzing) activity"/>
    <property type="evidence" value="ECO:0007669"/>
    <property type="project" value="UniProtKB-EC"/>
</dbReference>
<dbReference type="SUPFAM" id="SSF52402">
    <property type="entry name" value="Adenine nucleotide alpha hydrolases-like"/>
    <property type="match status" value="1"/>
</dbReference>
<dbReference type="GO" id="GO:0006529">
    <property type="term" value="P:asparagine biosynthetic process"/>
    <property type="evidence" value="ECO:0007669"/>
    <property type="project" value="UniProtKB-KW"/>
</dbReference>
<evidence type="ECO:0000256" key="1">
    <source>
        <dbReference type="ARBA" id="ARBA00005187"/>
    </source>
</evidence>
<comment type="catalytic activity">
    <reaction evidence="4">
        <text>L-aspartate + L-glutamine + ATP + H2O = L-asparagine + L-glutamate + AMP + diphosphate + H(+)</text>
        <dbReference type="Rhea" id="RHEA:12228"/>
        <dbReference type="ChEBI" id="CHEBI:15377"/>
        <dbReference type="ChEBI" id="CHEBI:15378"/>
        <dbReference type="ChEBI" id="CHEBI:29985"/>
        <dbReference type="ChEBI" id="CHEBI:29991"/>
        <dbReference type="ChEBI" id="CHEBI:30616"/>
        <dbReference type="ChEBI" id="CHEBI:33019"/>
        <dbReference type="ChEBI" id="CHEBI:58048"/>
        <dbReference type="ChEBI" id="CHEBI:58359"/>
        <dbReference type="ChEBI" id="CHEBI:456215"/>
        <dbReference type="EC" id="6.3.5.4"/>
    </reaction>
</comment>